<protein>
    <submittedName>
        <fullName evidence="2">Uncharacterized protein</fullName>
    </submittedName>
</protein>
<sequence length="630" mass="69376">MGDSVTKGATKSFGSKPEQGRDGRDDPVGLLQTLETSLDDIRTLIICRVCVRDMTQIFAKRAELMPVGETTQEHKKWQEEEAALVEKDRAATGLKGGLFRGCFRLTRRRQLAVIRDDEDGVDRCPRCTWELEDGHCESCGYPAAEDSAEMSDPDGHGHWEDELYDMEGATMEELVGALSEDARMGGYIPNLDFSEHGYSSEDGSSERTPPRMRQRDRRITAQLNRPRAHPEEQPPYDSFLDDTDDGSEDEEVGSLDGFVVNDVEDAPHSVTSSTRSLHWETDEGTGWEGNQAQNADNDQISQDEDGSFHNEASLAIAQYDPEDESDEGPILRSRRQVRRSVASNHSSGSDGSGGSGISQTLNALRVRNGHNGSRVSANAQRNIPHRNPDASGERPTDGPIGFESDSDSPVPAQHTRRRRAIPNRLSLDDDSDVEVSSGTATVGRDSPRPIAGWIARRNGGILPVNQTSSASSPVLIESSPTRSVHRQLTVPGAFPQHSRSAVPPPTSLHTNNSQHFSRAPANRIANHIPQGLSTRRSPADALASNGVPQRRGTRRRSPLPPRACPQSPISRESHSPTAMEMFEQGRRDRHAQKAERRAERRRVKIEREQRGRPQSGLSPSPGSSNQYEDL</sequence>
<organism evidence="2 3">
    <name type="scientific">Alectoria fallacina</name>
    <dbReference type="NCBI Taxonomy" id="1903189"/>
    <lineage>
        <taxon>Eukaryota</taxon>
        <taxon>Fungi</taxon>
        <taxon>Dikarya</taxon>
        <taxon>Ascomycota</taxon>
        <taxon>Pezizomycotina</taxon>
        <taxon>Lecanoromycetes</taxon>
        <taxon>OSLEUM clade</taxon>
        <taxon>Lecanoromycetidae</taxon>
        <taxon>Lecanorales</taxon>
        <taxon>Lecanorineae</taxon>
        <taxon>Parmeliaceae</taxon>
        <taxon>Alectoria</taxon>
    </lineage>
</organism>
<feature type="compositionally biased region" description="Polar residues" evidence="1">
    <location>
        <begin position="371"/>
        <end position="381"/>
    </location>
</feature>
<feature type="region of interest" description="Disordered" evidence="1">
    <location>
        <begin position="531"/>
        <end position="630"/>
    </location>
</feature>
<dbReference type="Proteomes" id="UP000664203">
    <property type="component" value="Unassembled WGS sequence"/>
</dbReference>
<dbReference type="EMBL" id="CAJPDR010000005">
    <property type="protein sequence ID" value="CAF9904337.1"/>
    <property type="molecule type" value="Genomic_DNA"/>
</dbReference>
<feature type="compositionally biased region" description="Basic and acidic residues" evidence="1">
    <location>
        <begin position="386"/>
        <end position="396"/>
    </location>
</feature>
<feature type="compositionally biased region" description="Basic and acidic residues" evidence="1">
    <location>
        <begin position="194"/>
        <end position="209"/>
    </location>
</feature>
<feature type="compositionally biased region" description="Basic and acidic residues" evidence="1">
    <location>
        <begin position="18"/>
        <end position="27"/>
    </location>
</feature>
<evidence type="ECO:0000256" key="1">
    <source>
        <dbReference type="SAM" id="MobiDB-lite"/>
    </source>
</evidence>
<feature type="compositionally biased region" description="Basic and acidic residues" evidence="1">
    <location>
        <begin position="583"/>
        <end position="598"/>
    </location>
</feature>
<evidence type="ECO:0000313" key="3">
    <source>
        <dbReference type="Proteomes" id="UP000664203"/>
    </source>
</evidence>
<accession>A0A8H3EHY6</accession>
<dbReference type="OrthoDB" id="6105938at2759"/>
<comment type="caution">
    <text evidence="2">The sequence shown here is derived from an EMBL/GenBank/DDBJ whole genome shotgun (WGS) entry which is preliminary data.</text>
</comment>
<feature type="compositionally biased region" description="Acidic residues" evidence="1">
    <location>
        <begin position="239"/>
        <end position="253"/>
    </location>
</feature>
<gene>
    <name evidence="2" type="ORF">ALECFALPRED_007509</name>
</gene>
<feature type="compositionally biased region" description="Low complexity" evidence="1">
    <location>
        <begin position="339"/>
        <end position="349"/>
    </location>
</feature>
<feature type="region of interest" description="Disordered" evidence="1">
    <location>
        <begin position="494"/>
        <end position="514"/>
    </location>
</feature>
<name>A0A8H3EHY6_9LECA</name>
<dbReference type="AlphaFoldDB" id="A0A8H3EHY6"/>
<keyword evidence="3" id="KW-1185">Reference proteome</keyword>
<feature type="region of interest" description="Disordered" evidence="1">
    <location>
        <begin position="194"/>
        <end position="358"/>
    </location>
</feature>
<feature type="compositionally biased region" description="Low complexity" evidence="1">
    <location>
        <begin position="612"/>
        <end position="624"/>
    </location>
</feature>
<evidence type="ECO:0000313" key="2">
    <source>
        <dbReference type="EMBL" id="CAF9904337.1"/>
    </source>
</evidence>
<feature type="region of interest" description="Disordered" evidence="1">
    <location>
        <begin position="1"/>
        <end position="28"/>
    </location>
</feature>
<proteinExistence type="predicted"/>
<reference evidence="2" key="1">
    <citation type="submission" date="2021-03" db="EMBL/GenBank/DDBJ databases">
        <authorList>
            <person name="Tagirdzhanova G."/>
        </authorList>
    </citation>
    <scope>NUCLEOTIDE SEQUENCE</scope>
</reference>
<feature type="compositionally biased region" description="Polar residues" evidence="1">
    <location>
        <begin position="288"/>
        <end position="300"/>
    </location>
</feature>
<feature type="region of interest" description="Disordered" evidence="1">
    <location>
        <begin position="371"/>
        <end position="448"/>
    </location>
</feature>